<comment type="similarity">
    <text evidence="2">Belongs to the DtxR/MntR family.</text>
</comment>
<gene>
    <name evidence="13" type="ORF">QNJ86_04535</name>
</gene>
<dbReference type="InterPro" id="IPR036390">
    <property type="entry name" value="WH_DNA-bd_sf"/>
</dbReference>
<dbReference type="InterPro" id="IPR022689">
    <property type="entry name" value="Iron_dep_repressor"/>
</dbReference>
<evidence type="ECO:0000256" key="1">
    <source>
        <dbReference type="ARBA" id="ARBA00004496"/>
    </source>
</evidence>
<keyword evidence="4" id="KW-0963">Cytoplasm</keyword>
<dbReference type="Proteomes" id="UP001232750">
    <property type="component" value="Unassembled WGS sequence"/>
</dbReference>
<dbReference type="PROSITE" id="PS50944">
    <property type="entry name" value="HTH_DTXR"/>
    <property type="match status" value="1"/>
</dbReference>
<dbReference type="Pfam" id="PF01325">
    <property type="entry name" value="Fe_dep_repress"/>
    <property type="match status" value="1"/>
</dbReference>
<keyword evidence="5" id="KW-0678">Repressor</keyword>
<dbReference type="PANTHER" id="PTHR33238:SF11">
    <property type="entry name" value="TRANSCRIPTIONAL REGULATOR MNTR"/>
    <property type="match status" value="1"/>
</dbReference>
<evidence type="ECO:0000256" key="8">
    <source>
        <dbReference type="ARBA" id="ARBA00023159"/>
    </source>
</evidence>
<dbReference type="SUPFAM" id="SSF46785">
    <property type="entry name" value="Winged helix' DNA-binding domain"/>
    <property type="match status" value="1"/>
</dbReference>
<dbReference type="InterPro" id="IPR001367">
    <property type="entry name" value="Fe_dep_repressor"/>
</dbReference>
<feature type="domain" description="HTH dtxR-type" evidence="12">
    <location>
        <begin position="1"/>
        <end position="66"/>
    </location>
</feature>
<evidence type="ECO:0000256" key="4">
    <source>
        <dbReference type="ARBA" id="ARBA00022490"/>
    </source>
</evidence>
<dbReference type="Pfam" id="PF02742">
    <property type="entry name" value="Fe_dep_repr_C"/>
    <property type="match status" value="1"/>
</dbReference>
<dbReference type="SUPFAM" id="SSF47979">
    <property type="entry name" value="Iron-dependent repressor protein, dimerization domain"/>
    <property type="match status" value="1"/>
</dbReference>
<dbReference type="SMART" id="SM00529">
    <property type="entry name" value="HTH_DTXR"/>
    <property type="match status" value="1"/>
</dbReference>
<dbReference type="EMBL" id="JASJEU010000008">
    <property type="protein sequence ID" value="MDJ1650056.1"/>
    <property type="molecule type" value="Genomic_DNA"/>
</dbReference>
<proteinExistence type="inferred from homology"/>
<organism evidence="13 14">
    <name type="scientific">Gordonibacter faecis</name>
    <dbReference type="NCBI Taxonomy" id="3047475"/>
    <lineage>
        <taxon>Bacteria</taxon>
        <taxon>Bacillati</taxon>
        <taxon>Actinomycetota</taxon>
        <taxon>Coriobacteriia</taxon>
        <taxon>Eggerthellales</taxon>
        <taxon>Eggerthellaceae</taxon>
        <taxon>Gordonibacter</taxon>
    </lineage>
</organism>
<dbReference type="InterPro" id="IPR022687">
    <property type="entry name" value="HTH_DTXR"/>
</dbReference>
<protein>
    <recommendedName>
        <fullName evidence="11">Manganese transport regulator</fullName>
    </recommendedName>
</protein>
<keyword evidence="10" id="KW-0464">Manganese</keyword>
<keyword evidence="7" id="KW-0238">DNA-binding</keyword>
<dbReference type="InterPro" id="IPR036421">
    <property type="entry name" value="Fe_dep_repressor_sf"/>
</dbReference>
<evidence type="ECO:0000256" key="11">
    <source>
        <dbReference type="ARBA" id="ARBA00032593"/>
    </source>
</evidence>
<evidence type="ECO:0000256" key="9">
    <source>
        <dbReference type="ARBA" id="ARBA00023163"/>
    </source>
</evidence>
<comment type="subunit">
    <text evidence="3">Homodimer.</text>
</comment>
<dbReference type="InterPro" id="IPR050536">
    <property type="entry name" value="DtxR_MntR_Metal-Reg"/>
</dbReference>
<keyword evidence="9" id="KW-0804">Transcription</keyword>
<evidence type="ECO:0000256" key="6">
    <source>
        <dbReference type="ARBA" id="ARBA00023015"/>
    </source>
</evidence>
<keyword evidence="14" id="KW-1185">Reference proteome</keyword>
<sequence>MTAHFLGESSEDYLEAIFVIRRLRGVCRNVDIAAHLGVSKPSVTKALSNLAAAGLVWMCGHDVRLTEEGERAASTTLERHRFFERLLAESGVDARTASAEACRMEHCLSEESFRKLAEHLGRGGR</sequence>
<keyword evidence="6" id="KW-0805">Transcription regulation</keyword>
<evidence type="ECO:0000256" key="7">
    <source>
        <dbReference type="ARBA" id="ARBA00023125"/>
    </source>
</evidence>
<accession>A0ABT7DNC7</accession>
<comment type="caution">
    <text evidence="13">The sequence shown here is derived from an EMBL/GenBank/DDBJ whole genome shotgun (WGS) entry which is preliminary data.</text>
</comment>
<dbReference type="Gene3D" id="1.10.10.10">
    <property type="entry name" value="Winged helix-like DNA-binding domain superfamily/Winged helix DNA-binding domain"/>
    <property type="match status" value="1"/>
</dbReference>
<evidence type="ECO:0000256" key="10">
    <source>
        <dbReference type="ARBA" id="ARBA00023211"/>
    </source>
</evidence>
<evidence type="ECO:0000313" key="13">
    <source>
        <dbReference type="EMBL" id="MDJ1650056.1"/>
    </source>
</evidence>
<reference evidence="13 14" key="1">
    <citation type="submission" date="2023-05" db="EMBL/GenBank/DDBJ databases">
        <title>Gordonibacter KGMB12511T sp. nov., isolated from faeces of healthy Korean.</title>
        <authorList>
            <person name="Kim H.S."/>
            <person name="Kim J.-S."/>
            <person name="Suh M.K."/>
            <person name="Eom M.K."/>
            <person name="Do H.E."/>
            <person name="Lee J.-S."/>
        </authorList>
    </citation>
    <scope>NUCLEOTIDE SEQUENCE [LARGE SCALE GENOMIC DNA]</scope>
    <source>
        <strain evidence="13 14">KGMB12511</strain>
    </source>
</reference>
<comment type="subcellular location">
    <subcellularLocation>
        <location evidence="1">Cytoplasm</location>
    </subcellularLocation>
</comment>
<dbReference type="InterPro" id="IPR036388">
    <property type="entry name" value="WH-like_DNA-bd_sf"/>
</dbReference>
<dbReference type="PANTHER" id="PTHR33238">
    <property type="entry name" value="IRON (METAL) DEPENDENT REPRESSOR, DTXR FAMILY"/>
    <property type="match status" value="1"/>
</dbReference>
<evidence type="ECO:0000256" key="3">
    <source>
        <dbReference type="ARBA" id="ARBA00011738"/>
    </source>
</evidence>
<dbReference type="RefSeq" id="WP_283831406.1">
    <property type="nucleotide sequence ID" value="NZ_JASJEU010000008.1"/>
</dbReference>
<evidence type="ECO:0000256" key="5">
    <source>
        <dbReference type="ARBA" id="ARBA00022491"/>
    </source>
</evidence>
<keyword evidence="8" id="KW-0010">Activator</keyword>
<name>A0ABT7DNC7_9ACTN</name>
<evidence type="ECO:0000313" key="14">
    <source>
        <dbReference type="Proteomes" id="UP001232750"/>
    </source>
</evidence>
<evidence type="ECO:0000256" key="2">
    <source>
        <dbReference type="ARBA" id="ARBA00007871"/>
    </source>
</evidence>
<evidence type="ECO:0000259" key="12">
    <source>
        <dbReference type="PROSITE" id="PS50944"/>
    </source>
</evidence>
<dbReference type="Gene3D" id="1.10.60.10">
    <property type="entry name" value="Iron dependent repressor, metal binding and dimerisation domain"/>
    <property type="match status" value="1"/>
</dbReference>